<accession>A0ABY3PV72</accession>
<protein>
    <submittedName>
        <fullName evidence="2">PAAR domain-containing protein</fullName>
    </submittedName>
</protein>
<dbReference type="Proteomes" id="UP001162907">
    <property type="component" value="Chromosome"/>
</dbReference>
<feature type="region of interest" description="Disordered" evidence="1">
    <location>
        <begin position="1"/>
        <end position="31"/>
    </location>
</feature>
<dbReference type="InterPro" id="IPR008727">
    <property type="entry name" value="PAAR_motif"/>
</dbReference>
<name>A0ABY3PV72_9PSED</name>
<dbReference type="Gene3D" id="2.60.200.60">
    <property type="match status" value="2"/>
</dbReference>
<evidence type="ECO:0000313" key="3">
    <source>
        <dbReference type="Proteomes" id="UP001162907"/>
    </source>
</evidence>
<dbReference type="RefSeq" id="WP_230731195.1">
    <property type="nucleotide sequence ID" value="NZ_CP075567.1"/>
</dbReference>
<sequence length="178" mass="18154">MAKPAARLSDLNACPITGHGTNPSTSGSPDVNINGMPVLRVGDSTACGDSVTEGIGNILINGKPIAFLGSATAHGGMIITGSGDVFVGTQVGSAPFSPIVTVPKHSERFQLVDETTGEAIPDMLYCIETGDGQRLVGHTDSHGNAARVFTADPTSIVVQWGKEAAAHLDALGIDYQGG</sequence>
<dbReference type="CDD" id="cd14743">
    <property type="entry name" value="PAAR_CT_1"/>
    <property type="match status" value="1"/>
</dbReference>
<evidence type="ECO:0000256" key="1">
    <source>
        <dbReference type="SAM" id="MobiDB-lite"/>
    </source>
</evidence>
<feature type="compositionally biased region" description="Polar residues" evidence="1">
    <location>
        <begin position="19"/>
        <end position="31"/>
    </location>
</feature>
<dbReference type="EMBL" id="CP075567">
    <property type="protein sequence ID" value="UFP97635.1"/>
    <property type="molecule type" value="Genomic_DNA"/>
</dbReference>
<keyword evidence="3" id="KW-1185">Reference proteome</keyword>
<dbReference type="Pfam" id="PF05488">
    <property type="entry name" value="PAAR_motif"/>
    <property type="match status" value="1"/>
</dbReference>
<organism evidence="2 3">
    <name type="scientific">Pseudomonas fitomaticsae</name>
    <dbReference type="NCBI Taxonomy" id="2837969"/>
    <lineage>
        <taxon>Bacteria</taxon>
        <taxon>Pseudomonadati</taxon>
        <taxon>Pseudomonadota</taxon>
        <taxon>Gammaproteobacteria</taxon>
        <taxon>Pseudomonadales</taxon>
        <taxon>Pseudomonadaceae</taxon>
        <taxon>Pseudomonas</taxon>
    </lineage>
</organism>
<evidence type="ECO:0000313" key="2">
    <source>
        <dbReference type="EMBL" id="UFP97635.1"/>
    </source>
</evidence>
<proteinExistence type="predicted"/>
<gene>
    <name evidence="2" type="ORF">KJY40_16330</name>
</gene>
<reference evidence="2 3" key="1">
    <citation type="journal article" date="2022" name="Int. J. Syst. Evol. Microbiol.">
        <title>Pseudomonas fitomaticsae sp. nov., isolated at Marimurtra Botanical Garden in Blanes, Catalonia, Spain.</title>
        <authorList>
            <person name="Atanasov K.E."/>
            <person name="Galbis D.M."/>
            <person name="Cornado D."/>
            <person name="Serpico A."/>
            <person name="Sanchez G."/>
            <person name="Bosch M."/>
            <person name="Ferrer A."/>
            <person name="Altabella T."/>
        </authorList>
    </citation>
    <scope>NUCLEOTIDE SEQUENCE [LARGE SCALE GENOMIC DNA]</scope>
    <source>
        <strain evidence="2 3">FIT81</strain>
    </source>
</reference>